<reference evidence="2" key="1">
    <citation type="submission" date="2022-06" db="EMBL/GenBank/DDBJ databases">
        <title>New cyanobacteria of genus Symplocastrum in benthos of Lake Baikal.</title>
        <authorList>
            <person name="Sorokovikova E."/>
            <person name="Tikhonova I."/>
            <person name="Krasnopeev A."/>
            <person name="Evseev P."/>
            <person name="Gladkikh A."/>
            <person name="Belykh O."/>
        </authorList>
    </citation>
    <scope>NUCLEOTIDE SEQUENCE</scope>
    <source>
        <strain evidence="2">BBK-W-15</strain>
    </source>
</reference>
<feature type="region of interest" description="Disordered" evidence="1">
    <location>
        <begin position="180"/>
        <end position="201"/>
    </location>
</feature>
<dbReference type="RefSeq" id="WP_254015394.1">
    <property type="nucleotide sequence ID" value="NZ_JAMZMM010000741.1"/>
</dbReference>
<evidence type="ECO:0000313" key="3">
    <source>
        <dbReference type="Proteomes" id="UP001204953"/>
    </source>
</evidence>
<protein>
    <submittedName>
        <fullName evidence="2">Uncharacterized protein</fullName>
    </submittedName>
</protein>
<comment type="caution">
    <text evidence="2">The sequence shown here is derived from an EMBL/GenBank/DDBJ whole genome shotgun (WGS) entry which is preliminary data.</text>
</comment>
<evidence type="ECO:0000313" key="2">
    <source>
        <dbReference type="EMBL" id="MCP2732693.1"/>
    </source>
</evidence>
<keyword evidence="3" id="KW-1185">Reference proteome</keyword>
<dbReference type="EMBL" id="JAMZMM010000741">
    <property type="protein sequence ID" value="MCP2732693.1"/>
    <property type="molecule type" value="Genomic_DNA"/>
</dbReference>
<feature type="region of interest" description="Disordered" evidence="1">
    <location>
        <begin position="84"/>
        <end position="121"/>
    </location>
</feature>
<organism evidence="2 3">
    <name type="scientific">Limnofasciculus baicalensis BBK-W-15</name>
    <dbReference type="NCBI Taxonomy" id="2699891"/>
    <lineage>
        <taxon>Bacteria</taxon>
        <taxon>Bacillati</taxon>
        <taxon>Cyanobacteriota</taxon>
        <taxon>Cyanophyceae</taxon>
        <taxon>Coleofasciculales</taxon>
        <taxon>Coleofasciculaceae</taxon>
        <taxon>Limnofasciculus</taxon>
        <taxon>Limnofasciculus baicalensis</taxon>
    </lineage>
</organism>
<dbReference type="AlphaFoldDB" id="A0AAE3GZJ8"/>
<dbReference type="Proteomes" id="UP001204953">
    <property type="component" value="Unassembled WGS sequence"/>
</dbReference>
<proteinExistence type="predicted"/>
<accession>A0AAE3GZJ8</accession>
<evidence type="ECO:0000256" key="1">
    <source>
        <dbReference type="SAM" id="MobiDB-lite"/>
    </source>
</evidence>
<name>A0AAE3GZJ8_9CYAN</name>
<sequence length="271" mass="29816">MLTQFRVCYPQGSLLSELLTIDRGMYIVRCLVQVEGTTLATGMAADQTVELAEDRARSRAIAALCLDDSTTAKPKDTLIITHSAPVPSTPSMETAFSAKSVDPVQPTQFTPTPKRTKGNGMPLPESGNQITHDYGAINQATVEEKPMAAKLSVTEVLPSFEAFEEIEPPQVESPEILMASTNDPPSQEVSVPSPSPAEFDPTSMSNLTPDIPMDMSEVMARTTVEMKRLGWTTQRGRDYLMETYGKRSRHMLKDDELIAFLRYLESEPSPD</sequence>
<gene>
    <name evidence="2" type="ORF">NJ959_30125</name>
</gene>